<dbReference type="PROSITE" id="PS50262">
    <property type="entry name" value="G_PROTEIN_RECEP_F1_2"/>
    <property type="match status" value="1"/>
</dbReference>
<dbReference type="GO" id="GO:0005886">
    <property type="term" value="C:plasma membrane"/>
    <property type="evidence" value="ECO:0007669"/>
    <property type="project" value="UniProtKB-SubCell"/>
</dbReference>
<dbReference type="Proteomes" id="UP000081671">
    <property type="component" value="Unplaced"/>
</dbReference>
<evidence type="ECO:0000256" key="3">
    <source>
        <dbReference type="ARBA" id="ARBA00022692"/>
    </source>
</evidence>
<dbReference type="PRINTS" id="PR00245">
    <property type="entry name" value="OLFACTORYR"/>
</dbReference>
<dbReference type="RefSeq" id="XP_012891768.1">
    <property type="nucleotide sequence ID" value="XM_013036314.1"/>
</dbReference>
<keyword evidence="11" id="KW-1003">Cell membrane</keyword>
<name>A0A1S3GS95_DIPOR</name>
<keyword evidence="5 11" id="KW-1133">Transmembrane helix</keyword>
<feature type="transmembrane region" description="Helical" evidence="11">
    <location>
        <begin position="189"/>
        <end position="222"/>
    </location>
</feature>
<feature type="transmembrane region" description="Helical" evidence="11">
    <location>
        <begin position="234"/>
        <end position="256"/>
    </location>
</feature>
<dbReference type="CDD" id="cd15939">
    <property type="entry name" value="7tmA_OR4A-like"/>
    <property type="match status" value="1"/>
</dbReference>
<feature type="transmembrane region" description="Helical" evidence="11">
    <location>
        <begin position="56"/>
        <end position="79"/>
    </location>
</feature>
<keyword evidence="2 11" id="KW-0716">Sensory transduction</keyword>
<keyword evidence="9 10" id="KW-0807">Transducer</keyword>
<keyword evidence="13" id="KW-1185">Reference proteome</keyword>
<organism evidence="13 14">
    <name type="scientific">Dipodomys ordii</name>
    <name type="common">Ord's kangaroo rat</name>
    <dbReference type="NCBI Taxonomy" id="10020"/>
    <lineage>
        <taxon>Eukaryota</taxon>
        <taxon>Metazoa</taxon>
        <taxon>Chordata</taxon>
        <taxon>Craniata</taxon>
        <taxon>Vertebrata</taxon>
        <taxon>Euteleostomi</taxon>
        <taxon>Mammalia</taxon>
        <taxon>Eutheria</taxon>
        <taxon>Euarchontoglires</taxon>
        <taxon>Glires</taxon>
        <taxon>Rodentia</taxon>
        <taxon>Castorimorpha</taxon>
        <taxon>Heteromyidae</taxon>
        <taxon>Dipodomyinae</taxon>
        <taxon>Dipodomys</taxon>
    </lineage>
</organism>
<accession>A0A1S3GS95</accession>
<feature type="transmembrane region" description="Helical" evidence="11">
    <location>
        <begin position="138"/>
        <end position="165"/>
    </location>
</feature>
<evidence type="ECO:0000256" key="7">
    <source>
        <dbReference type="ARBA" id="ARBA00023136"/>
    </source>
</evidence>
<keyword evidence="7 11" id="KW-0472">Membrane</keyword>
<dbReference type="InterPro" id="IPR017452">
    <property type="entry name" value="GPCR_Rhodpsn_7TM"/>
</dbReference>
<dbReference type="PANTHER" id="PTHR48002">
    <property type="entry name" value="OLFACTORY RECEPTOR"/>
    <property type="match status" value="1"/>
</dbReference>
<evidence type="ECO:0000256" key="11">
    <source>
        <dbReference type="RuleBase" id="RU363047"/>
    </source>
</evidence>
<keyword evidence="4 11" id="KW-0552">Olfaction</keyword>
<reference evidence="14" key="1">
    <citation type="submission" date="2025-08" db="UniProtKB">
        <authorList>
            <consortium name="RefSeq"/>
        </authorList>
    </citation>
    <scope>IDENTIFICATION</scope>
    <source>
        <tissue evidence="14">Kidney</tissue>
    </source>
</reference>
<evidence type="ECO:0000256" key="1">
    <source>
        <dbReference type="ARBA" id="ARBA00004141"/>
    </source>
</evidence>
<dbReference type="Pfam" id="PF13853">
    <property type="entry name" value="7tm_4"/>
    <property type="match status" value="1"/>
</dbReference>
<dbReference type="GO" id="GO:0004930">
    <property type="term" value="F:G protein-coupled receptor activity"/>
    <property type="evidence" value="ECO:0007669"/>
    <property type="project" value="UniProtKB-KW"/>
</dbReference>
<evidence type="ECO:0000256" key="5">
    <source>
        <dbReference type="ARBA" id="ARBA00022989"/>
    </source>
</evidence>
<evidence type="ECO:0000256" key="4">
    <source>
        <dbReference type="ARBA" id="ARBA00022725"/>
    </source>
</evidence>
<keyword evidence="3 10" id="KW-0812">Transmembrane</keyword>
<proteinExistence type="inferred from homology"/>
<keyword evidence="8 10" id="KW-0675">Receptor</keyword>
<dbReference type="KEGG" id="dord:106001183"/>
<feature type="transmembrane region" description="Helical" evidence="11">
    <location>
        <begin position="268"/>
        <end position="286"/>
    </location>
</feature>
<evidence type="ECO:0000256" key="2">
    <source>
        <dbReference type="ARBA" id="ARBA00022606"/>
    </source>
</evidence>
<dbReference type="FunCoup" id="A0A1S3GS95">
    <property type="interactions" value="647"/>
</dbReference>
<dbReference type="PROSITE" id="PS00237">
    <property type="entry name" value="G_PROTEIN_RECEP_F1_1"/>
    <property type="match status" value="1"/>
</dbReference>
<sequence length="308" mass="35310">MEKQNVTEFVFTGLFESEQTELLLFFLFLLCYVAVLMGNSIILLTICCSHLLEQPMYYFLCHLSLMDLCYTSTVAPQLIRNLAATRANISYKNCMTQLFTSHWLAGVEIFILVCMAFDRYVAIVKPLHYMMIMNRKRCHMLIAVAWGLGFWHSIAMLLMVLSLPFCGPNVIDHYMCDIKPLLRLVCKDIHVVSILVIANSGTVVVAIFTVLLVSYVLILYNLRTRSSAGRRKALSTCSSHMMVVVLFFVPCIYIYILPAGGKNKDKEISVFYTMIAPMLNPLIYTLRNKEMKIAMGKIWWQIPHSRLK</sequence>
<dbReference type="InterPro" id="IPR050427">
    <property type="entry name" value="Olfactory_Receptors"/>
</dbReference>
<comment type="similarity">
    <text evidence="10">Belongs to the G-protein coupled receptor 1 family.</text>
</comment>
<dbReference type="FunFam" id="1.20.1070.10:FF:000007">
    <property type="entry name" value="Olfactory receptor"/>
    <property type="match status" value="1"/>
</dbReference>
<evidence type="ECO:0000256" key="10">
    <source>
        <dbReference type="RuleBase" id="RU000688"/>
    </source>
</evidence>
<comment type="subcellular location">
    <subcellularLocation>
        <location evidence="11">Cell membrane</location>
        <topology evidence="11">Multi-pass membrane protein</topology>
    </subcellularLocation>
    <subcellularLocation>
        <location evidence="1">Membrane</location>
        <topology evidence="1">Multi-pass membrane protein</topology>
    </subcellularLocation>
</comment>
<dbReference type="InterPro" id="IPR000725">
    <property type="entry name" value="Olfact_rcpt"/>
</dbReference>
<evidence type="ECO:0000313" key="14">
    <source>
        <dbReference type="RefSeq" id="XP_012891768.1"/>
    </source>
</evidence>
<dbReference type="GO" id="GO:0004984">
    <property type="term" value="F:olfactory receptor activity"/>
    <property type="evidence" value="ECO:0007669"/>
    <property type="project" value="InterPro"/>
</dbReference>
<evidence type="ECO:0000259" key="12">
    <source>
        <dbReference type="PROSITE" id="PS50262"/>
    </source>
</evidence>
<keyword evidence="6 10" id="KW-0297">G-protein coupled receptor</keyword>
<dbReference type="GeneID" id="106001183"/>
<dbReference type="AlphaFoldDB" id="A0A1S3GS95"/>
<dbReference type="Gene3D" id="1.20.1070.10">
    <property type="entry name" value="Rhodopsin 7-helix transmembrane proteins"/>
    <property type="match status" value="1"/>
</dbReference>
<dbReference type="InParanoid" id="A0A1S3GS95"/>
<protein>
    <recommendedName>
        <fullName evidence="11">Olfactory receptor</fullName>
    </recommendedName>
</protein>
<evidence type="ECO:0000256" key="6">
    <source>
        <dbReference type="ARBA" id="ARBA00023040"/>
    </source>
</evidence>
<dbReference type="InterPro" id="IPR000276">
    <property type="entry name" value="GPCR_Rhodpsn"/>
</dbReference>
<feature type="transmembrane region" description="Helical" evidence="11">
    <location>
        <begin position="99"/>
        <end position="117"/>
    </location>
</feature>
<dbReference type="SUPFAM" id="SSF81321">
    <property type="entry name" value="Family A G protein-coupled receptor-like"/>
    <property type="match status" value="1"/>
</dbReference>
<feature type="transmembrane region" description="Helical" evidence="11">
    <location>
        <begin position="22"/>
        <end position="44"/>
    </location>
</feature>
<evidence type="ECO:0000256" key="9">
    <source>
        <dbReference type="ARBA" id="ARBA00023224"/>
    </source>
</evidence>
<dbReference type="OrthoDB" id="10017003at2759"/>
<dbReference type="PRINTS" id="PR00237">
    <property type="entry name" value="GPCRRHODOPSN"/>
</dbReference>
<feature type="domain" description="G-protein coupled receptors family 1 profile" evidence="12">
    <location>
        <begin position="38"/>
        <end position="284"/>
    </location>
</feature>
<gene>
    <name evidence="14" type="primary">LOC106001183</name>
</gene>
<evidence type="ECO:0000313" key="13">
    <source>
        <dbReference type="Proteomes" id="UP000081671"/>
    </source>
</evidence>
<evidence type="ECO:0000256" key="8">
    <source>
        <dbReference type="ARBA" id="ARBA00023170"/>
    </source>
</evidence>